<feature type="transmembrane region" description="Helical" evidence="1">
    <location>
        <begin position="490"/>
        <end position="515"/>
    </location>
</feature>
<keyword evidence="3" id="KW-1185">Reference proteome</keyword>
<feature type="transmembrane region" description="Helical" evidence="1">
    <location>
        <begin position="243"/>
        <end position="262"/>
    </location>
</feature>
<keyword evidence="1" id="KW-0472">Membrane</keyword>
<feature type="transmembrane region" description="Helical" evidence="1">
    <location>
        <begin position="297"/>
        <end position="317"/>
    </location>
</feature>
<sequence length="592" mass="60853">MNSVEQQLKRHVERQLERESVGILFAQRARRDRVQLIIWIAGISLLAYASLASVNTTFPSAVSRVSILQVATANPVLLMLRGLPDGISNGGFGVFELFSFLGLLAGFMSTFLVTRHTRAEEESGRAELIGATPASRRVPTLATLVLATGANLVLGIAVAVGYLAAGGNPENVVNSSDPSAAGAENATALQALADSLTSTSPTPSSAVWGSVLAGASVAGVGLTSMAVALIVSQLVSTSRGANGISAAFVGFAYLAAGIGNATGAVSPDGTAVAAAWPVWLSPIGWGQQTHPFTQPTALPLLLDVVVVAGLVALALVVQSSRDVGASLFAARTGRTTAHSWLSGPTALAWRLHWPTITGWALGSAVLGAIVGTLGPAMLSAVSTDSSITAALKLIAPGDTNDVMKMFISAIFGFAGILAAGSAIQSIIRLRQEEARGTAELVLASAVSRVRYLLGYLSVGLAAVVIVLLAAAIPAALLLNGSGYPDAWQSILLSTVAQLPVALVYLCGLALVFTLLPRATAAIGWGTLTAGIVFGLYGAALGLPEWLRNTSPFTHTPVTTGSNTDWTGGIWMLVLSLLAALAALALMRRRELQ</sequence>
<gene>
    <name evidence="2" type="ORF">JOE66_001208</name>
</gene>
<feature type="transmembrane region" description="Helical" evidence="1">
    <location>
        <begin position="522"/>
        <end position="545"/>
    </location>
</feature>
<feature type="transmembrane region" description="Helical" evidence="1">
    <location>
        <begin position="359"/>
        <end position="382"/>
    </location>
</feature>
<keyword evidence="1" id="KW-0812">Transmembrane</keyword>
<comment type="caution">
    <text evidence="2">The sequence shown here is derived from an EMBL/GenBank/DDBJ whole genome shotgun (WGS) entry which is preliminary data.</text>
</comment>
<feature type="transmembrane region" description="Helical" evidence="1">
    <location>
        <begin position="206"/>
        <end position="231"/>
    </location>
</feature>
<evidence type="ECO:0000313" key="3">
    <source>
        <dbReference type="Proteomes" id="UP000776164"/>
    </source>
</evidence>
<reference evidence="2 3" key="1">
    <citation type="submission" date="2021-01" db="EMBL/GenBank/DDBJ databases">
        <title>Sequencing the genomes of 1000 actinobacteria strains.</title>
        <authorList>
            <person name="Klenk H.-P."/>
        </authorList>
    </citation>
    <scope>NUCLEOTIDE SEQUENCE [LARGE SCALE GENOMIC DNA]</scope>
    <source>
        <strain evidence="2 3">DSM 13057</strain>
    </source>
</reference>
<dbReference type="Proteomes" id="UP000776164">
    <property type="component" value="Unassembled WGS sequence"/>
</dbReference>
<keyword evidence="1" id="KW-1133">Transmembrane helix</keyword>
<evidence type="ECO:0000256" key="1">
    <source>
        <dbReference type="SAM" id="Phobius"/>
    </source>
</evidence>
<protein>
    <submittedName>
        <fullName evidence="2">ABC-2 type transport system permease protein</fullName>
    </submittedName>
</protein>
<name>A0ABS2L3I1_9MICO</name>
<accession>A0ABS2L3I1</accession>
<dbReference type="RefSeq" id="WP_205107656.1">
    <property type="nucleotide sequence ID" value="NZ_BAAAHT010000013.1"/>
</dbReference>
<feature type="transmembrane region" description="Helical" evidence="1">
    <location>
        <begin position="36"/>
        <end position="54"/>
    </location>
</feature>
<feature type="transmembrane region" description="Helical" evidence="1">
    <location>
        <begin position="565"/>
        <end position="586"/>
    </location>
</feature>
<feature type="transmembrane region" description="Helical" evidence="1">
    <location>
        <begin position="402"/>
        <end position="423"/>
    </location>
</feature>
<feature type="transmembrane region" description="Helical" evidence="1">
    <location>
        <begin position="452"/>
        <end position="478"/>
    </location>
</feature>
<proteinExistence type="predicted"/>
<dbReference type="EMBL" id="JAFBBU010000001">
    <property type="protein sequence ID" value="MBM7471574.1"/>
    <property type="molecule type" value="Genomic_DNA"/>
</dbReference>
<feature type="transmembrane region" description="Helical" evidence="1">
    <location>
        <begin position="141"/>
        <end position="165"/>
    </location>
</feature>
<feature type="transmembrane region" description="Helical" evidence="1">
    <location>
        <begin position="92"/>
        <end position="113"/>
    </location>
</feature>
<dbReference type="Pfam" id="PF12679">
    <property type="entry name" value="ABC2_membrane_2"/>
    <property type="match status" value="1"/>
</dbReference>
<organism evidence="2 3">
    <name type="scientific">Subtercola frigoramans</name>
    <dbReference type="NCBI Taxonomy" id="120298"/>
    <lineage>
        <taxon>Bacteria</taxon>
        <taxon>Bacillati</taxon>
        <taxon>Actinomycetota</taxon>
        <taxon>Actinomycetes</taxon>
        <taxon>Micrococcales</taxon>
        <taxon>Microbacteriaceae</taxon>
        <taxon>Subtercola</taxon>
    </lineage>
</organism>
<evidence type="ECO:0000313" key="2">
    <source>
        <dbReference type="EMBL" id="MBM7471574.1"/>
    </source>
</evidence>